<gene>
    <name evidence="2" type="ORF">B0J13DRAFT_664521</name>
</gene>
<dbReference type="EMBL" id="JAGMUU010000008">
    <property type="protein sequence ID" value="KAH7146848.1"/>
    <property type="molecule type" value="Genomic_DNA"/>
</dbReference>
<keyword evidence="1" id="KW-0472">Membrane</keyword>
<accession>A0A9P9EYB9</accession>
<dbReference type="InterPro" id="IPR052337">
    <property type="entry name" value="SAT4-like"/>
</dbReference>
<keyword evidence="3" id="KW-1185">Reference proteome</keyword>
<reference evidence="2" key="1">
    <citation type="journal article" date="2021" name="Nat. Commun.">
        <title>Genetic determinants of endophytism in the Arabidopsis root mycobiome.</title>
        <authorList>
            <person name="Mesny F."/>
            <person name="Miyauchi S."/>
            <person name="Thiergart T."/>
            <person name="Pickel B."/>
            <person name="Atanasova L."/>
            <person name="Karlsson M."/>
            <person name="Huettel B."/>
            <person name="Barry K.W."/>
            <person name="Haridas S."/>
            <person name="Chen C."/>
            <person name="Bauer D."/>
            <person name="Andreopoulos W."/>
            <person name="Pangilinan J."/>
            <person name="LaButti K."/>
            <person name="Riley R."/>
            <person name="Lipzen A."/>
            <person name="Clum A."/>
            <person name="Drula E."/>
            <person name="Henrissat B."/>
            <person name="Kohler A."/>
            <person name="Grigoriev I.V."/>
            <person name="Martin F.M."/>
            <person name="Hacquard S."/>
        </authorList>
    </citation>
    <scope>NUCLEOTIDE SEQUENCE</scope>
    <source>
        <strain evidence="2">MPI-CAGE-AT-0021</strain>
    </source>
</reference>
<protein>
    <recommendedName>
        <fullName evidence="4">Integral membrane protein</fullName>
    </recommendedName>
</protein>
<feature type="transmembrane region" description="Helical" evidence="1">
    <location>
        <begin position="65"/>
        <end position="89"/>
    </location>
</feature>
<name>A0A9P9EYB9_9HYPO</name>
<evidence type="ECO:0008006" key="4">
    <source>
        <dbReference type="Google" id="ProtNLM"/>
    </source>
</evidence>
<proteinExistence type="predicted"/>
<keyword evidence="1" id="KW-1133">Transmembrane helix</keyword>
<organism evidence="2 3">
    <name type="scientific">Dactylonectria estremocensis</name>
    <dbReference type="NCBI Taxonomy" id="1079267"/>
    <lineage>
        <taxon>Eukaryota</taxon>
        <taxon>Fungi</taxon>
        <taxon>Dikarya</taxon>
        <taxon>Ascomycota</taxon>
        <taxon>Pezizomycotina</taxon>
        <taxon>Sordariomycetes</taxon>
        <taxon>Hypocreomycetidae</taxon>
        <taxon>Hypocreales</taxon>
        <taxon>Nectriaceae</taxon>
        <taxon>Dactylonectria</taxon>
    </lineage>
</organism>
<dbReference type="Proteomes" id="UP000717696">
    <property type="component" value="Unassembled WGS sequence"/>
</dbReference>
<feature type="transmembrane region" description="Helical" evidence="1">
    <location>
        <begin position="7"/>
        <end position="25"/>
    </location>
</feature>
<dbReference type="PANTHER" id="PTHR33048:SF47">
    <property type="entry name" value="INTEGRAL MEMBRANE PROTEIN-RELATED"/>
    <property type="match status" value="1"/>
</dbReference>
<comment type="caution">
    <text evidence="2">The sequence shown here is derived from an EMBL/GenBank/DDBJ whole genome shotgun (WGS) entry which is preliminary data.</text>
</comment>
<evidence type="ECO:0000313" key="2">
    <source>
        <dbReference type="EMBL" id="KAH7146848.1"/>
    </source>
</evidence>
<dbReference type="AlphaFoldDB" id="A0A9P9EYB9"/>
<dbReference type="PANTHER" id="PTHR33048">
    <property type="entry name" value="PTH11-LIKE INTEGRAL MEMBRANE PROTEIN (AFU_ORTHOLOGUE AFUA_5G11245)"/>
    <property type="match status" value="1"/>
</dbReference>
<sequence length="171" mass="18708">MHLAIHLLTDIFLCILPFPALLKVSELRLRIAVGGVYSLAFISITVTIVRAVLIATDAQHSTKKIMILTAIELTVCLVIGVFPGISVAFTRKYVNGHATYPSNRPPNKYKISHSTNTDLSKHQQIAVPPDSVELGHLPPRSHQVTKLEDDKESASLFACGSTDQIVPSTRE</sequence>
<keyword evidence="1" id="KW-0812">Transmembrane</keyword>
<evidence type="ECO:0000256" key="1">
    <source>
        <dbReference type="SAM" id="Phobius"/>
    </source>
</evidence>
<dbReference type="OrthoDB" id="4745288at2759"/>
<evidence type="ECO:0000313" key="3">
    <source>
        <dbReference type="Proteomes" id="UP000717696"/>
    </source>
</evidence>
<feature type="transmembrane region" description="Helical" evidence="1">
    <location>
        <begin position="31"/>
        <end position="53"/>
    </location>
</feature>